<proteinExistence type="predicted"/>
<evidence type="ECO:0000256" key="1">
    <source>
        <dbReference type="ARBA" id="ARBA00004571"/>
    </source>
</evidence>
<dbReference type="InterPro" id="IPR037066">
    <property type="entry name" value="Plug_dom_sf"/>
</dbReference>
<evidence type="ECO:0000256" key="3">
    <source>
        <dbReference type="ARBA" id="ARBA00022452"/>
    </source>
</evidence>
<dbReference type="RefSeq" id="WP_268076374.1">
    <property type="nucleotide sequence ID" value="NZ_CP109966.1"/>
</dbReference>
<geneLocation type="plasmid" evidence="12 13">
    <name>pCadTS8_1</name>
</geneLocation>
<evidence type="ECO:0000256" key="8">
    <source>
        <dbReference type="ARBA" id="ARBA00023065"/>
    </source>
</evidence>
<evidence type="ECO:0000256" key="10">
    <source>
        <dbReference type="ARBA" id="ARBA00023237"/>
    </source>
</evidence>
<keyword evidence="4" id="KW-0410">Iron transport</keyword>
<dbReference type="PANTHER" id="PTHR32552:SF68">
    <property type="entry name" value="FERRICHROME OUTER MEMBRANE TRANSPORTER_PHAGE RECEPTOR"/>
    <property type="match status" value="1"/>
</dbReference>
<dbReference type="Gene3D" id="2.40.170.20">
    <property type="entry name" value="TonB-dependent receptor, beta-barrel domain"/>
    <property type="match status" value="1"/>
</dbReference>
<evidence type="ECO:0000313" key="13">
    <source>
        <dbReference type="Proteomes" id="UP001163726"/>
    </source>
</evidence>
<organism evidence="12 13">
    <name type="scientific">Catenovulum adriaticum</name>
    <dbReference type="NCBI Taxonomy" id="2984846"/>
    <lineage>
        <taxon>Bacteria</taxon>
        <taxon>Pseudomonadati</taxon>
        <taxon>Pseudomonadota</taxon>
        <taxon>Gammaproteobacteria</taxon>
        <taxon>Alteromonadales</taxon>
        <taxon>Alteromonadaceae</taxon>
        <taxon>Catenovulum</taxon>
    </lineage>
</organism>
<keyword evidence="7" id="KW-0408">Iron</keyword>
<keyword evidence="10" id="KW-0998">Cell outer membrane</keyword>
<evidence type="ECO:0000256" key="7">
    <source>
        <dbReference type="ARBA" id="ARBA00023004"/>
    </source>
</evidence>
<dbReference type="Proteomes" id="UP001163726">
    <property type="component" value="Plasmid pCadTS8_1"/>
</dbReference>
<keyword evidence="3" id="KW-1134">Transmembrane beta strand</keyword>
<evidence type="ECO:0000256" key="5">
    <source>
        <dbReference type="ARBA" id="ARBA00022692"/>
    </source>
</evidence>
<dbReference type="InterPro" id="IPR012910">
    <property type="entry name" value="Plug_dom"/>
</dbReference>
<keyword evidence="2" id="KW-0813">Transport</keyword>
<keyword evidence="12" id="KW-0675">Receptor</keyword>
<protein>
    <submittedName>
        <fullName evidence="12">TonB-dependent receptor plug domain-containing protein</fullName>
    </submittedName>
</protein>
<dbReference type="EMBL" id="CP109966">
    <property type="protein sequence ID" value="WAJ71693.1"/>
    <property type="molecule type" value="Genomic_DNA"/>
</dbReference>
<keyword evidence="12" id="KW-0614">Plasmid</keyword>
<reference evidence="12" key="1">
    <citation type="submission" date="2022-10" db="EMBL/GenBank/DDBJ databases">
        <title>Catenovulum adriacola sp. nov. isolated in the Harbour of Susak.</title>
        <authorList>
            <person name="Schoch T."/>
            <person name="Reich S.J."/>
            <person name="Stoeferle S."/>
            <person name="Flaiz M."/>
            <person name="Kazda M."/>
            <person name="Riedel C.U."/>
            <person name="Duerre P."/>
        </authorList>
    </citation>
    <scope>NUCLEOTIDE SEQUENCE</scope>
    <source>
        <strain evidence="12">TS8</strain>
        <plasmid evidence="12">pCadTS8_1</plasmid>
    </source>
</reference>
<dbReference type="PANTHER" id="PTHR32552">
    <property type="entry name" value="FERRICHROME IRON RECEPTOR-RELATED"/>
    <property type="match status" value="1"/>
</dbReference>
<keyword evidence="6" id="KW-0732">Signal</keyword>
<dbReference type="Gene3D" id="2.170.130.10">
    <property type="entry name" value="TonB-dependent receptor, plug domain"/>
    <property type="match status" value="1"/>
</dbReference>
<feature type="domain" description="TonB-dependent receptor plug" evidence="11">
    <location>
        <begin position="63"/>
        <end position="159"/>
    </location>
</feature>
<dbReference type="InterPro" id="IPR036942">
    <property type="entry name" value="Beta-barrel_TonB_sf"/>
</dbReference>
<comment type="subcellular location">
    <subcellularLocation>
        <location evidence="1">Cell outer membrane</location>
        <topology evidence="1">Multi-pass membrane protein</topology>
    </subcellularLocation>
</comment>
<evidence type="ECO:0000259" key="11">
    <source>
        <dbReference type="Pfam" id="PF07715"/>
    </source>
</evidence>
<accession>A0ABY7AR19</accession>
<evidence type="ECO:0000313" key="12">
    <source>
        <dbReference type="EMBL" id="WAJ71693.1"/>
    </source>
</evidence>
<keyword evidence="9" id="KW-0472">Membrane</keyword>
<name>A0ABY7AR19_9ALTE</name>
<evidence type="ECO:0000256" key="4">
    <source>
        <dbReference type="ARBA" id="ARBA00022496"/>
    </source>
</evidence>
<keyword evidence="5" id="KW-0812">Transmembrane</keyword>
<evidence type="ECO:0000256" key="6">
    <source>
        <dbReference type="ARBA" id="ARBA00022729"/>
    </source>
</evidence>
<sequence length="782" mass="86934">MQTQKHTFILSILAYTISSTVQAQQVETSSIEVIEVLGSQGGSRLNQKNALVSGPFGEGVSAIEIPRALTSLSQEAMAALNINDLHDVLAVTPNSYAASGFGNPSLPSLRGQLGDLFQDGMRRQAGNNGFGIPLSFNSVEQLDIVKGPAPVLLGTTQRNGGFVNMVSKRAHLKKSFGQLKLSAARWDQYSAQLDYSYAFEPDNKAFRVSYEHQDKGSFYDYSQFISDSFFMAYAQQFDADTSWDINFEVYQVDYTDNAGINRPTQALIDDGLYIQGQGQQPNGSFVPGAGAVISPTGLIKIPRSQVYTHPNDKNDASTYLLHSHYKTVLNNGLSFRNLTYYQYLEREEIAQNSFVEIIDGAHTFENRSELDLHWNLAHISTFALDIRYNNVLGYSQFTTEADNPVDLTGPLSNREIPLTESQKDRLIELRPGVFVSPGGQYDLDNDGVGDFSLSDTTDSKSLQIGLVWQHKAQLSEYLNLDLGYRSDFYDVQAQDPLAPSGVVAAKDETQAWLQSYQASLSYQLSQTFNTYMSYSNNDSTSNSMAGGNVLGGDNLISRQNFATENKLYELGFKYAPFESNWYFDAAIFEQTRSLRNQDGSNTGIKTQGAETQVWHTDESYWFNLSYSYLDARYNDSTSAQETRQISDAFDNSRPDIIQGTAGGSPAYTVFAASNAKVQGIPSQMVSLNGAVWITPKWQLGTSLVYTKSYPLDYLGTVNIRDQHSLNLNTRYRLSDLANIRLDVINASDQENWQPVFEGGYFGATLVMPNEPIHAKVSFEQKF</sequence>
<dbReference type="SUPFAM" id="SSF56935">
    <property type="entry name" value="Porins"/>
    <property type="match status" value="1"/>
</dbReference>
<dbReference type="Pfam" id="PF07715">
    <property type="entry name" value="Plug"/>
    <property type="match status" value="1"/>
</dbReference>
<keyword evidence="13" id="KW-1185">Reference proteome</keyword>
<dbReference type="InterPro" id="IPR039426">
    <property type="entry name" value="TonB-dep_rcpt-like"/>
</dbReference>
<gene>
    <name evidence="12" type="ORF">OLW01_15240</name>
</gene>
<evidence type="ECO:0000256" key="9">
    <source>
        <dbReference type="ARBA" id="ARBA00023136"/>
    </source>
</evidence>
<evidence type="ECO:0000256" key="2">
    <source>
        <dbReference type="ARBA" id="ARBA00022448"/>
    </source>
</evidence>
<keyword evidence="8" id="KW-0406">Ion transport</keyword>